<comment type="similarity">
    <text evidence="1">Belongs to the peptidase S45 family.</text>
</comment>
<dbReference type="Pfam" id="PF01804">
    <property type="entry name" value="Penicil_amidase"/>
    <property type="match status" value="1"/>
</dbReference>
<dbReference type="Gene3D" id="2.30.120.10">
    <property type="match status" value="1"/>
</dbReference>
<keyword evidence="2" id="KW-0378">Hydrolase</keyword>
<dbReference type="Proteomes" id="UP001209701">
    <property type="component" value="Unassembled WGS sequence"/>
</dbReference>
<keyword evidence="3" id="KW-0865">Zymogen</keyword>
<dbReference type="SUPFAM" id="SSF56235">
    <property type="entry name" value="N-terminal nucleophile aminohydrolases (Ntn hydrolases)"/>
    <property type="match status" value="1"/>
</dbReference>
<dbReference type="InterPro" id="IPR029055">
    <property type="entry name" value="Ntn_hydrolases_N"/>
</dbReference>
<keyword evidence="6" id="KW-1185">Reference proteome</keyword>
<dbReference type="Gene3D" id="3.60.20.10">
    <property type="entry name" value="Glutamine Phosphoribosylpyrophosphate, subunit 1, domain 1"/>
    <property type="match status" value="1"/>
</dbReference>
<dbReference type="InterPro" id="IPR043146">
    <property type="entry name" value="Penicillin_amidase_N_B-knob"/>
</dbReference>
<gene>
    <name evidence="5" type="ORF">LNV07_18580</name>
</gene>
<dbReference type="PANTHER" id="PTHR34218:SF4">
    <property type="entry name" value="ACYL-HOMOSERINE LACTONE ACYLASE QUIP"/>
    <property type="match status" value="1"/>
</dbReference>
<evidence type="ECO:0000313" key="6">
    <source>
        <dbReference type="Proteomes" id="UP001209701"/>
    </source>
</evidence>
<dbReference type="InterPro" id="IPR043147">
    <property type="entry name" value="Penicillin_amidase_A-knob"/>
</dbReference>
<dbReference type="InterPro" id="IPR002692">
    <property type="entry name" value="S45"/>
</dbReference>
<dbReference type="InterPro" id="IPR014395">
    <property type="entry name" value="Pen/GL7ACA/AHL_acylase"/>
</dbReference>
<protein>
    <submittedName>
        <fullName evidence="5">Penicillin acylase family protein</fullName>
    </submittedName>
</protein>
<dbReference type="Gene3D" id="1.10.1400.10">
    <property type="match status" value="1"/>
</dbReference>
<dbReference type="InterPro" id="IPR023343">
    <property type="entry name" value="Penicillin_amidase_dom1"/>
</dbReference>
<dbReference type="Gene3D" id="1.10.439.10">
    <property type="entry name" value="Penicillin Amidohydrolase, domain 1"/>
    <property type="match status" value="1"/>
</dbReference>
<dbReference type="PANTHER" id="PTHR34218">
    <property type="entry name" value="PEPTIDASE S45 PENICILLIN AMIDASE"/>
    <property type="match status" value="1"/>
</dbReference>
<evidence type="ECO:0000256" key="4">
    <source>
        <dbReference type="SAM" id="MobiDB-lite"/>
    </source>
</evidence>
<sequence>MIVLTGLSAWLALRASLPQLDGSITLPGLNAPLSLERDALGTAVLRGENRPDLARGLGFLHAQERFFEMDLTRRSAAGELSALFGSKALPRDKERRSHRMRARLSERFAQLPAADQALLQAYTDGVNAGLAALSLRPWQYLLLQAQPEAWRAVDSMLVVSEMFWMLQGASIDAGFERAALRERAGDAMFDWLNPRGGPWDAALDGSELPLPALPTPAQLDLRKTQASHWPAPPAMARDEDRMIGSNNWAVAGSRSSNGRAILADDMHLDLGVPSIWYRTQFEIKGQEGQVLRAAGLSLPGMPSLVVGSNGHVAWGFTNAYGQWFDWIKMPAELPAARLRGFAETIAVKGAAAQTLEVQEFDGAPIVRERDGQRYALRWIAHRGDAYNLRLDDMLRASDAPSALQVAQQSGIPHQNILVADAKGQIGWTLAGRLWEQANMDAGYARFQPPTPATHRWLSLPDYPKILNPANGQLWTANNRQLAGAGGQAIGDGGFALGARAQQIRDRLSERASHDQSSLGAIHFDAEARLIKTWATRLRPLLASSPAHAQAAAQLAQWNGRADADQVGYRLIRTVRLRTLDTLWTAWTTPFLGTMQADNKRSFKAGAQFEYSAVQALNEHPAHLLPPGFASWDAMLLAQVDAALKELTSDGKRPLAQATWGEHNASRIQHVMSKAIPALSILLDMPSSPQSGDSHLPRVAHPAFGQSQRLVVSPGHEDEASLSMPGGQSGHPLSPFYGAGHADWSAARPAPLLAGPTTHQLQALARK</sequence>
<dbReference type="EMBL" id="JAJIRN010000008">
    <property type="protein sequence ID" value="MCV2370093.1"/>
    <property type="molecule type" value="Genomic_DNA"/>
</dbReference>
<evidence type="ECO:0000256" key="2">
    <source>
        <dbReference type="ARBA" id="ARBA00022801"/>
    </source>
</evidence>
<feature type="region of interest" description="Disordered" evidence="4">
    <location>
        <begin position="709"/>
        <end position="735"/>
    </location>
</feature>
<accession>A0ABT2YJ91</accession>
<organism evidence="5 6">
    <name type="scientific">Roseateles oligotrophus</name>
    <dbReference type="NCBI Taxonomy" id="1769250"/>
    <lineage>
        <taxon>Bacteria</taxon>
        <taxon>Pseudomonadati</taxon>
        <taxon>Pseudomonadota</taxon>
        <taxon>Betaproteobacteria</taxon>
        <taxon>Burkholderiales</taxon>
        <taxon>Sphaerotilaceae</taxon>
        <taxon>Roseateles</taxon>
    </lineage>
</organism>
<comment type="caution">
    <text evidence="5">The sequence shown here is derived from an EMBL/GenBank/DDBJ whole genome shotgun (WGS) entry which is preliminary data.</text>
</comment>
<dbReference type="PIRSF" id="PIRSF001227">
    <property type="entry name" value="Pen_acylase"/>
    <property type="match status" value="1"/>
</dbReference>
<evidence type="ECO:0000313" key="5">
    <source>
        <dbReference type="EMBL" id="MCV2370093.1"/>
    </source>
</evidence>
<proteinExistence type="inferred from homology"/>
<evidence type="ECO:0000256" key="1">
    <source>
        <dbReference type="ARBA" id="ARBA00006586"/>
    </source>
</evidence>
<name>A0ABT2YJ91_9BURK</name>
<reference evidence="5 6" key="1">
    <citation type="submission" date="2021-11" db="EMBL/GenBank/DDBJ databases">
        <authorList>
            <person name="Liang Q."/>
            <person name="Mou H."/>
            <person name="Liu Z."/>
        </authorList>
    </citation>
    <scope>NUCLEOTIDE SEQUENCE [LARGE SCALE GENOMIC DNA]</scope>
    <source>
        <strain evidence="5 6">CHU3</strain>
    </source>
</reference>
<evidence type="ECO:0000256" key="3">
    <source>
        <dbReference type="ARBA" id="ARBA00023145"/>
    </source>
</evidence>